<dbReference type="EMBL" id="JBHSOD010000022">
    <property type="protein sequence ID" value="MFC5887075.1"/>
    <property type="molecule type" value="Genomic_DNA"/>
</dbReference>
<proteinExistence type="predicted"/>
<dbReference type="InterPro" id="IPR043917">
    <property type="entry name" value="DUF5753"/>
</dbReference>
<dbReference type="InterPro" id="IPR010982">
    <property type="entry name" value="Lambda_DNA-bd_dom_sf"/>
</dbReference>
<dbReference type="InterPro" id="IPR001387">
    <property type="entry name" value="Cro/C1-type_HTH"/>
</dbReference>
<comment type="caution">
    <text evidence="2">The sequence shown here is derived from an EMBL/GenBank/DDBJ whole genome shotgun (WGS) entry which is preliminary data.</text>
</comment>
<dbReference type="Pfam" id="PF19054">
    <property type="entry name" value="DUF5753"/>
    <property type="match status" value="1"/>
</dbReference>
<sequence length="291" mass="32208">MPNPRNLPSGKTPREYYGSELRRLREAACPRMSQEKLGQLTFVSGGYIGQLEQAVRVPQLDLSIRIDKALATGGVLERLHELLEFSRFPDFFKHAAEHEAQALTISEFGALIVPGLLQTPEYARALFLSGQPLLTDAELNEFVATRMERSSRLVVDPGGPELWYILDEAVIRRVIGSRLIMAEQLRHIAGLITRRRTIVQVATFEAGGHALIDGFLSLMTFADAPPLAYLEGPHAGQLVDEMRVVERCRRSYDLVRAAALSPEASLALILSAAEEHESAQALSNARKLAKE</sequence>
<evidence type="ECO:0000313" key="2">
    <source>
        <dbReference type="EMBL" id="MFC5887075.1"/>
    </source>
</evidence>
<dbReference type="Gene3D" id="1.10.260.40">
    <property type="entry name" value="lambda repressor-like DNA-binding domains"/>
    <property type="match status" value="1"/>
</dbReference>
<name>A0ABW1EZG5_9ACTN</name>
<dbReference type="SUPFAM" id="SSF47413">
    <property type="entry name" value="lambda repressor-like DNA-binding domains"/>
    <property type="match status" value="1"/>
</dbReference>
<organism evidence="2 3">
    <name type="scientific">Kitasatospora aburaviensis</name>
    <dbReference type="NCBI Taxonomy" id="67265"/>
    <lineage>
        <taxon>Bacteria</taxon>
        <taxon>Bacillati</taxon>
        <taxon>Actinomycetota</taxon>
        <taxon>Actinomycetes</taxon>
        <taxon>Kitasatosporales</taxon>
        <taxon>Streptomycetaceae</taxon>
        <taxon>Kitasatospora</taxon>
    </lineage>
</organism>
<dbReference type="SMART" id="SM00530">
    <property type="entry name" value="HTH_XRE"/>
    <property type="match status" value="1"/>
</dbReference>
<dbReference type="Proteomes" id="UP001596067">
    <property type="component" value="Unassembled WGS sequence"/>
</dbReference>
<dbReference type="PROSITE" id="PS50943">
    <property type="entry name" value="HTH_CROC1"/>
    <property type="match status" value="1"/>
</dbReference>
<reference evidence="3" key="1">
    <citation type="journal article" date="2019" name="Int. J. Syst. Evol. Microbiol.">
        <title>The Global Catalogue of Microorganisms (GCM) 10K type strain sequencing project: providing services to taxonomists for standard genome sequencing and annotation.</title>
        <authorList>
            <consortium name="The Broad Institute Genomics Platform"/>
            <consortium name="The Broad Institute Genome Sequencing Center for Infectious Disease"/>
            <person name="Wu L."/>
            <person name="Ma J."/>
        </authorList>
    </citation>
    <scope>NUCLEOTIDE SEQUENCE [LARGE SCALE GENOMIC DNA]</scope>
    <source>
        <strain evidence="3">CGMCC 4.1469</strain>
    </source>
</reference>
<dbReference type="CDD" id="cd00093">
    <property type="entry name" value="HTH_XRE"/>
    <property type="match status" value="1"/>
</dbReference>
<dbReference type="RefSeq" id="WP_313764981.1">
    <property type="nucleotide sequence ID" value="NZ_BAAAVH010000051.1"/>
</dbReference>
<evidence type="ECO:0000313" key="3">
    <source>
        <dbReference type="Proteomes" id="UP001596067"/>
    </source>
</evidence>
<dbReference type="Pfam" id="PF13560">
    <property type="entry name" value="HTH_31"/>
    <property type="match status" value="1"/>
</dbReference>
<feature type="domain" description="HTH cro/C1-type" evidence="1">
    <location>
        <begin position="21"/>
        <end position="76"/>
    </location>
</feature>
<accession>A0ABW1EZG5</accession>
<evidence type="ECO:0000259" key="1">
    <source>
        <dbReference type="PROSITE" id="PS50943"/>
    </source>
</evidence>
<protein>
    <submittedName>
        <fullName evidence="2">Helix-turn-helix transcriptional regulator</fullName>
    </submittedName>
</protein>
<gene>
    <name evidence="2" type="ORF">ACFP0N_19085</name>
</gene>
<keyword evidence="3" id="KW-1185">Reference proteome</keyword>